<dbReference type="SMART" id="SM00727">
    <property type="entry name" value="STI1"/>
    <property type="match status" value="4"/>
</dbReference>
<dbReference type="Pfam" id="PF23195">
    <property type="entry name" value="UBQLN1"/>
    <property type="match status" value="1"/>
</dbReference>
<dbReference type="PANTHER" id="PTHR10677">
    <property type="entry name" value="UBIQUILIN"/>
    <property type="match status" value="1"/>
</dbReference>
<accession>A0A388JPI3</accession>
<dbReference type="GO" id="GO:0006511">
    <property type="term" value="P:ubiquitin-dependent protein catabolic process"/>
    <property type="evidence" value="ECO:0007669"/>
    <property type="project" value="TreeGrafter"/>
</dbReference>
<name>A0A388JPI3_CHABU</name>
<dbReference type="FunFam" id="3.10.20.90:FF:000205">
    <property type="entry name" value="2'-5'-oligoadenylate synthase-like protein 2"/>
    <property type="match status" value="1"/>
</dbReference>
<proteinExistence type="predicted"/>
<reference evidence="4 5" key="1">
    <citation type="journal article" date="2018" name="Cell">
        <title>The Chara Genome: Secondary Complexity and Implications for Plant Terrestrialization.</title>
        <authorList>
            <person name="Nishiyama T."/>
            <person name="Sakayama H."/>
            <person name="Vries J.D."/>
            <person name="Buschmann H."/>
            <person name="Saint-Marcoux D."/>
            <person name="Ullrich K.K."/>
            <person name="Haas F.B."/>
            <person name="Vanderstraeten L."/>
            <person name="Becker D."/>
            <person name="Lang D."/>
            <person name="Vosolsobe S."/>
            <person name="Rombauts S."/>
            <person name="Wilhelmsson P.K.I."/>
            <person name="Janitza P."/>
            <person name="Kern R."/>
            <person name="Heyl A."/>
            <person name="Rumpler F."/>
            <person name="Villalobos L.I.A.C."/>
            <person name="Clay J.M."/>
            <person name="Skokan R."/>
            <person name="Toyoda A."/>
            <person name="Suzuki Y."/>
            <person name="Kagoshima H."/>
            <person name="Schijlen E."/>
            <person name="Tajeshwar N."/>
            <person name="Catarino B."/>
            <person name="Hetherington A.J."/>
            <person name="Saltykova A."/>
            <person name="Bonnot C."/>
            <person name="Breuninger H."/>
            <person name="Symeonidi A."/>
            <person name="Radhakrishnan G.V."/>
            <person name="Van Nieuwerburgh F."/>
            <person name="Deforce D."/>
            <person name="Chang C."/>
            <person name="Karol K.G."/>
            <person name="Hedrich R."/>
            <person name="Ulvskov P."/>
            <person name="Glockner G."/>
            <person name="Delwiche C.F."/>
            <person name="Petrasek J."/>
            <person name="Van de Peer Y."/>
            <person name="Friml J."/>
            <person name="Beilby M."/>
            <person name="Dolan L."/>
            <person name="Kohara Y."/>
            <person name="Sugano S."/>
            <person name="Fujiyama A."/>
            <person name="Delaux P.-M."/>
            <person name="Quint M."/>
            <person name="TheiBen G."/>
            <person name="Hagemann M."/>
            <person name="Harholt J."/>
            <person name="Dunand C."/>
            <person name="Zachgo S."/>
            <person name="Langdale J."/>
            <person name="Maumus F."/>
            <person name="Straeten D.V.D."/>
            <person name="Gould S.B."/>
            <person name="Rensing S.A."/>
        </authorList>
    </citation>
    <scope>NUCLEOTIDE SEQUENCE [LARGE SCALE GENOMIC DNA]</scope>
    <source>
        <strain evidence="4 5">S276</strain>
    </source>
</reference>
<dbReference type="OMA" id="EVRFQTQ"/>
<protein>
    <recommendedName>
        <fullName evidence="6">Ubiquitin-like domain-containing protein</fullName>
    </recommendedName>
</protein>
<dbReference type="Proteomes" id="UP000265515">
    <property type="component" value="Unassembled WGS sequence"/>
</dbReference>
<dbReference type="PROSITE" id="PS50030">
    <property type="entry name" value="UBA"/>
    <property type="match status" value="1"/>
</dbReference>
<gene>
    <name evidence="4" type="ORF">CBR_g54797</name>
</gene>
<comment type="caution">
    <text evidence="4">The sequence shown here is derived from an EMBL/GenBank/DDBJ whole genome shotgun (WGS) entry which is preliminary data.</text>
</comment>
<dbReference type="FunFam" id="1.10.260.100:FF:000001">
    <property type="entry name" value="Ubiquilin 1"/>
    <property type="match status" value="1"/>
</dbReference>
<dbReference type="GO" id="GO:0005829">
    <property type="term" value="C:cytosol"/>
    <property type="evidence" value="ECO:0007669"/>
    <property type="project" value="TreeGrafter"/>
</dbReference>
<feature type="compositionally biased region" description="Pro residues" evidence="1">
    <location>
        <begin position="296"/>
        <end position="310"/>
    </location>
</feature>
<evidence type="ECO:0000259" key="2">
    <source>
        <dbReference type="PROSITE" id="PS50030"/>
    </source>
</evidence>
<dbReference type="OrthoDB" id="267397at2759"/>
<evidence type="ECO:0000259" key="3">
    <source>
        <dbReference type="PROSITE" id="PS50053"/>
    </source>
</evidence>
<evidence type="ECO:0000256" key="1">
    <source>
        <dbReference type="SAM" id="MobiDB-lite"/>
    </source>
</evidence>
<dbReference type="PROSITE" id="PS50053">
    <property type="entry name" value="UBIQUITIN_2"/>
    <property type="match status" value="1"/>
</dbReference>
<dbReference type="Gene3D" id="1.10.8.10">
    <property type="entry name" value="DNA helicase RuvA subunit, C-terminal domain"/>
    <property type="match status" value="1"/>
</dbReference>
<dbReference type="Gene3D" id="3.10.20.90">
    <property type="entry name" value="Phosphatidylinositol 3-kinase Catalytic Subunit, Chain A, domain 1"/>
    <property type="match status" value="1"/>
</dbReference>
<keyword evidence="5" id="KW-1185">Reference proteome</keyword>
<evidence type="ECO:0000313" key="4">
    <source>
        <dbReference type="EMBL" id="GBG59691.1"/>
    </source>
</evidence>
<dbReference type="SUPFAM" id="SSF54236">
    <property type="entry name" value="Ubiquitin-like"/>
    <property type="match status" value="1"/>
</dbReference>
<dbReference type="InterPro" id="IPR015496">
    <property type="entry name" value="Ubiquilin"/>
</dbReference>
<dbReference type="STRING" id="69332.A0A388JPI3"/>
<dbReference type="SMART" id="SM00213">
    <property type="entry name" value="UBQ"/>
    <property type="match status" value="1"/>
</dbReference>
<sequence>MGVTVHVKCSNGAKFTVDVDLNSTVKDLKTDLAGKSEIPVEQQRLIYKGRVLKDDNSLSSYGLEAEHTIHLVRGAAATAASAGAVGTGRGDARLAGAATPASAPAGTPDLDGGLGGFGGLGGLGGFGAGLGGIPPDMHQMHQQILQNPNLMRDMMNSPAVQSIMSNPDLMRNLIMSNPHLREVLERNPDLMHVLNDPGILRQTMNAVRNPELMREMMRNTDRAMSNIEAHPEGFNMLRRMYETVQEPLMNATTRGGDAGAGDLAGNPFAALFGGVPAAAQAGGGTTAGATTAPAVPSGPAPNTAPLPNPWSPQQRTPAGTASAGITTATAGGVTTPGSATTTATMTTTMGSAGVGATPFGLLPEIGLMDPATMLQMLQNPAMQQVLQSPAMNQMMQTLLSDPSLLGQLTPQMRTMLDNPRVREMLQSPDFIQQMQRMFQMQSLWAPQLQALQGLGGAMGTQGDSTTAGAPAPDINLNALLSILGGQPGGAPASNIPPEQQYAAQLSQLEDMGFYDSQDKAYKALNAS</sequence>
<evidence type="ECO:0000313" key="5">
    <source>
        <dbReference type="Proteomes" id="UP000265515"/>
    </source>
</evidence>
<feature type="region of interest" description="Disordered" evidence="1">
    <location>
        <begin position="280"/>
        <end position="343"/>
    </location>
</feature>
<feature type="domain" description="UBA" evidence="2">
    <location>
        <begin position="496"/>
        <end position="527"/>
    </location>
</feature>
<dbReference type="InterPro" id="IPR006636">
    <property type="entry name" value="STI1_HS-bd"/>
</dbReference>
<dbReference type="PANTHER" id="PTHR10677:SF3">
    <property type="entry name" value="FI07626P-RELATED"/>
    <property type="match status" value="1"/>
</dbReference>
<dbReference type="AlphaFoldDB" id="A0A388JPI3"/>
<dbReference type="Gramene" id="GBG59691">
    <property type="protein sequence ID" value="GBG59691"/>
    <property type="gene ID" value="CBR_g54797"/>
</dbReference>
<dbReference type="Gene3D" id="1.10.260.100">
    <property type="match status" value="1"/>
</dbReference>
<dbReference type="InterPro" id="IPR029071">
    <property type="entry name" value="Ubiquitin-like_domsf"/>
</dbReference>
<feature type="domain" description="Ubiquitin-like" evidence="3">
    <location>
        <begin position="3"/>
        <end position="72"/>
    </location>
</feature>
<evidence type="ECO:0008006" key="6">
    <source>
        <dbReference type="Google" id="ProtNLM"/>
    </source>
</evidence>
<dbReference type="Pfam" id="PF00240">
    <property type="entry name" value="ubiquitin"/>
    <property type="match status" value="1"/>
</dbReference>
<dbReference type="CDD" id="cd16106">
    <property type="entry name" value="Ubl_Dsk2p_like"/>
    <property type="match status" value="1"/>
</dbReference>
<dbReference type="InterPro" id="IPR015940">
    <property type="entry name" value="UBA"/>
</dbReference>
<dbReference type="InterPro" id="IPR019956">
    <property type="entry name" value="Ubiquitin_dom"/>
</dbReference>
<dbReference type="PRINTS" id="PR00348">
    <property type="entry name" value="UBIQUITIN"/>
</dbReference>
<feature type="compositionally biased region" description="Low complexity" evidence="1">
    <location>
        <begin position="316"/>
        <end position="343"/>
    </location>
</feature>
<dbReference type="InterPro" id="IPR000626">
    <property type="entry name" value="Ubiquitin-like_dom"/>
</dbReference>
<dbReference type="GO" id="GO:0031593">
    <property type="term" value="F:polyubiquitin modification-dependent protein binding"/>
    <property type="evidence" value="ECO:0007669"/>
    <property type="project" value="TreeGrafter"/>
</dbReference>
<organism evidence="4 5">
    <name type="scientific">Chara braunii</name>
    <name type="common">Braun's stonewort</name>
    <dbReference type="NCBI Taxonomy" id="69332"/>
    <lineage>
        <taxon>Eukaryota</taxon>
        <taxon>Viridiplantae</taxon>
        <taxon>Streptophyta</taxon>
        <taxon>Charophyceae</taxon>
        <taxon>Charales</taxon>
        <taxon>Characeae</taxon>
        <taxon>Chara</taxon>
    </lineage>
</organism>
<dbReference type="EMBL" id="BFEA01000006">
    <property type="protein sequence ID" value="GBG59691.1"/>
    <property type="molecule type" value="Genomic_DNA"/>
</dbReference>